<sequence length="194" mass="22214">RIRVFTPPKPMLNGCILPGPVAQMEAFTGWSVRGRTEAGNRPTWWCKFDKVVVFDGVEEIEGSGEKTFKTRTSKGLTIARRRGDTETVMIPMECTHCQDMLNRTEWKYDVQVCKRVVCWDCKERCKWELEQEKAGLEKNGSGTPKEARTDANRERADSVFQDEQAREEDLMKKIGIEPMPKTPTEKVGGIDERL</sequence>
<gene>
    <name evidence="2" type="ORF">CC80DRAFT_371702</name>
</gene>
<dbReference type="Proteomes" id="UP000800035">
    <property type="component" value="Unassembled WGS sequence"/>
</dbReference>
<feature type="non-terminal residue" evidence="2">
    <location>
        <position position="194"/>
    </location>
</feature>
<keyword evidence="3" id="KW-1185">Reference proteome</keyword>
<proteinExistence type="predicted"/>
<name>A0A6A5UFV8_9PLEO</name>
<dbReference type="EMBL" id="ML976977">
    <property type="protein sequence ID" value="KAF1963811.1"/>
    <property type="molecule type" value="Genomic_DNA"/>
</dbReference>
<accession>A0A6A5UFV8</accession>
<organism evidence="2 3">
    <name type="scientific">Byssothecium circinans</name>
    <dbReference type="NCBI Taxonomy" id="147558"/>
    <lineage>
        <taxon>Eukaryota</taxon>
        <taxon>Fungi</taxon>
        <taxon>Dikarya</taxon>
        <taxon>Ascomycota</taxon>
        <taxon>Pezizomycotina</taxon>
        <taxon>Dothideomycetes</taxon>
        <taxon>Pleosporomycetidae</taxon>
        <taxon>Pleosporales</taxon>
        <taxon>Massarineae</taxon>
        <taxon>Massarinaceae</taxon>
        <taxon>Byssothecium</taxon>
    </lineage>
</organism>
<dbReference type="OrthoDB" id="3944493at2759"/>
<evidence type="ECO:0000256" key="1">
    <source>
        <dbReference type="SAM" id="MobiDB-lite"/>
    </source>
</evidence>
<feature type="compositionally biased region" description="Basic and acidic residues" evidence="1">
    <location>
        <begin position="145"/>
        <end position="175"/>
    </location>
</feature>
<feature type="non-terminal residue" evidence="2">
    <location>
        <position position="1"/>
    </location>
</feature>
<protein>
    <submittedName>
        <fullName evidence="2">Uncharacterized protein</fullName>
    </submittedName>
</protein>
<evidence type="ECO:0000313" key="3">
    <source>
        <dbReference type="Proteomes" id="UP000800035"/>
    </source>
</evidence>
<dbReference type="AlphaFoldDB" id="A0A6A5UFV8"/>
<reference evidence="2" key="1">
    <citation type="journal article" date="2020" name="Stud. Mycol.">
        <title>101 Dothideomycetes genomes: a test case for predicting lifestyles and emergence of pathogens.</title>
        <authorList>
            <person name="Haridas S."/>
            <person name="Albert R."/>
            <person name="Binder M."/>
            <person name="Bloem J."/>
            <person name="Labutti K."/>
            <person name="Salamov A."/>
            <person name="Andreopoulos B."/>
            <person name="Baker S."/>
            <person name="Barry K."/>
            <person name="Bills G."/>
            <person name="Bluhm B."/>
            <person name="Cannon C."/>
            <person name="Castanera R."/>
            <person name="Culley D."/>
            <person name="Daum C."/>
            <person name="Ezra D."/>
            <person name="Gonzalez J."/>
            <person name="Henrissat B."/>
            <person name="Kuo A."/>
            <person name="Liang C."/>
            <person name="Lipzen A."/>
            <person name="Lutzoni F."/>
            <person name="Magnuson J."/>
            <person name="Mondo S."/>
            <person name="Nolan M."/>
            <person name="Ohm R."/>
            <person name="Pangilinan J."/>
            <person name="Park H.-J."/>
            <person name="Ramirez L."/>
            <person name="Alfaro M."/>
            <person name="Sun H."/>
            <person name="Tritt A."/>
            <person name="Yoshinaga Y."/>
            <person name="Zwiers L.-H."/>
            <person name="Turgeon B."/>
            <person name="Goodwin S."/>
            <person name="Spatafora J."/>
            <person name="Crous P."/>
            <person name="Grigoriev I."/>
        </authorList>
    </citation>
    <scope>NUCLEOTIDE SEQUENCE</scope>
    <source>
        <strain evidence="2">CBS 675.92</strain>
    </source>
</reference>
<evidence type="ECO:0000313" key="2">
    <source>
        <dbReference type="EMBL" id="KAF1963811.1"/>
    </source>
</evidence>
<feature type="region of interest" description="Disordered" evidence="1">
    <location>
        <begin position="136"/>
        <end position="194"/>
    </location>
</feature>